<evidence type="ECO:0000256" key="6">
    <source>
        <dbReference type="ARBA" id="ARBA00022840"/>
    </source>
</evidence>
<feature type="binding site" evidence="7">
    <location>
        <position position="14"/>
    </location>
    <ligand>
        <name>ATP</name>
        <dbReference type="ChEBI" id="CHEBI:30616"/>
    </ligand>
</feature>
<organism evidence="9 10">
    <name type="scientific">Paracholeplasma vituli</name>
    <dbReference type="NCBI Taxonomy" id="69473"/>
    <lineage>
        <taxon>Bacteria</taxon>
        <taxon>Bacillati</taxon>
        <taxon>Mycoplasmatota</taxon>
        <taxon>Mollicutes</taxon>
        <taxon>Acholeplasmatales</taxon>
        <taxon>Acholeplasmataceae</taxon>
        <taxon>Paracholeplasma</taxon>
    </lineage>
</organism>
<comment type="similarity">
    <text evidence="1 7 8">Belongs to the acetokinase family.</text>
</comment>
<dbReference type="SUPFAM" id="SSF53067">
    <property type="entry name" value="Actin-like ATPase domain"/>
    <property type="match status" value="2"/>
</dbReference>
<keyword evidence="4 7" id="KW-0547">Nucleotide-binding</keyword>
<protein>
    <recommendedName>
        <fullName evidence="7">Acetate kinase</fullName>
        <ecNumber evidence="7">2.7.2.1</ecNumber>
    </recommendedName>
    <alternativeName>
        <fullName evidence="7">Acetokinase</fullName>
    </alternativeName>
</protein>
<dbReference type="Gene3D" id="3.30.420.40">
    <property type="match status" value="2"/>
</dbReference>
<sequence>MKIMAVNAGSSSIKFQLLDMPAETQITSGIVERIGSEEALFTIKYNGEKFVETLPIKDHAVGVQLILKGLIKHQVISKIEDIEGVGHRVVQGGEFFKDSTLINDAVLEKIIDLGEMAPLHNPANATGIKAFRAVLPNVPQVAVFDTVFHQTMEKDAYLYGTPYEWYTQYGIRKYGFHGTSHQYVSEKANQLMGTTDTKVVVCHIGNGASLSAVKQGKCVETSMGFTPLEGFPMGTRSGSIDPAITAYMANKLGKSAQDITDILNKKSGYLGISGLSNDARDIEAAIEKGNERARLAFDIQAKQIADYIGSYYIYMGGLDAICFTAGIGENSPVLRQMIIDRLAVLGVELDPQLNKLRGERLISSPNSKVKVFIIPTDEEVMIARDTMRLSR</sequence>
<feature type="active site" description="Proton donor/acceptor" evidence="7">
    <location>
        <position position="145"/>
    </location>
</feature>
<evidence type="ECO:0000256" key="3">
    <source>
        <dbReference type="ARBA" id="ARBA00022723"/>
    </source>
</evidence>
<evidence type="ECO:0000256" key="2">
    <source>
        <dbReference type="ARBA" id="ARBA00022679"/>
    </source>
</evidence>
<dbReference type="GO" id="GO:0016301">
    <property type="term" value="F:kinase activity"/>
    <property type="evidence" value="ECO:0007669"/>
    <property type="project" value="UniProtKB-KW"/>
</dbReference>
<dbReference type="HAMAP" id="MF_00020">
    <property type="entry name" value="Acetate_kinase"/>
    <property type="match status" value="1"/>
</dbReference>
<keyword evidence="6 7" id="KW-0067">ATP-binding</keyword>
<evidence type="ECO:0000256" key="1">
    <source>
        <dbReference type="ARBA" id="ARBA00008748"/>
    </source>
</evidence>
<gene>
    <name evidence="7" type="primary">ackA</name>
    <name evidence="9" type="ORF">N7603_05835</name>
</gene>
<keyword evidence="3 7" id="KW-0479">Metal-binding</keyword>
<dbReference type="PIRSF" id="PIRSF000722">
    <property type="entry name" value="Acetate_prop_kin"/>
    <property type="match status" value="1"/>
</dbReference>
<feature type="site" description="Transition state stabilizer" evidence="7">
    <location>
        <position position="236"/>
    </location>
</feature>
<dbReference type="NCBIfam" id="TIGR00016">
    <property type="entry name" value="ackA"/>
    <property type="match status" value="1"/>
</dbReference>
<keyword evidence="10" id="KW-1185">Reference proteome</keyword>
<dbReference type="InterPro" id="IPR023865">
    <property type="entry name" value="Aliphatic_acid_kinase_CS"/>
</dbReference>
<dbReference type="EMBL" id="JAOEGN010000010">
    <property type="protein sequence ID" value="MCU0105173.1"/>
    <property type="molecule type" value="Genomic_DNA"/>
</dbReference>
<proteinExistence type="inferred from homology"/>
<keyword evidence="7" id="KW-0460">Magnesium</keyword>
<comment type="subcellular location">
    <subcellularLocation>
        <location evidence="7">Cytoplasm</location>
    </subcellularLocation>
</comment>
<reference evidence="10" key="1">
    <citation type="submission" date="2023-07" db="EMBL/GenBank/DDBJ databases">
        <title>Novel Mycoplasma species identified in domestic and wild animals.</title>
        <authorList>
            <person name="Volokhov D.V."/>
            <person name="Furtak V.A."/>
            <person name="Zagorodnyaya T.A."/>
        </authorList>
    </citation>
    <scope>NUCLEOTIDE SEQUENCE [LARGE SCALE GENOMIC DNA]</scope>
    <source>
        <strain evidence="10">92-19</strain>
    </source>
</reference>
<feature type="binding site" evidence="7">
    <location>
        <begin position="203"/>
        <end position="207"/>
    </location>
    <ligand>
        <name>ATP</name>
        <dbReference type="ChEBI" id="CHEBI:30616"/>
    </ligand>
</feature>
<keyword evidence="2 7" id="KW-0808">Transferase</keyword>
<comment type="catalytic activity">
    <reaction evidence="7">
        <text>acetate + ATP = acetyl phosphate + ADP</text>
        <dbReference type="Rhea" id="RHEA:11352"/>
        <dbReference type="ChEBI" id="CHEBI:22191"/>
        <dbReference type="ChEBI" id="CHEBI:30089"/>
        <dbReference type="ChEBI" id="CHEBI:30616"/>
        <dbReference type="ChEBI" id="CHEBI:456216"/>
        <dbReference type="EC" id="2.7.2.1"/>
    </reaction>
</comment>
<comment type="caution">
    <text evidence="9">The sequence shown here is derived from an EMBL/GenBank/DDBJ whole genome shotgun (WGS) entry which is preliminary data.</text>
</comment>
<comment type="pathway">
    <text evidence="7">Metabolic intermediate biosynthesis; acetyl-CoA biosynthesis; acetyl-CoA from acetate: step 1/2.</text>
</comment>
<name>A0ABT2PZT5_9MOLU</name>
<evidence type="ECO:0000313" key="9">
    <source>
        <dbReference type="EMBL" id="MCU0105173.1"/>
    </source>
</evidence>
<feature type="site" description="Transition state stabilizer" evidence="7">
    <location>
        <position position="177"/>
    </location>
</feature>
<dbReference type="PROSITE" id="PS01076">
    <property type="entry name" value="ACETATE_KINASE_2"/>
    <property type="match status" value="1"/>
</dbReference>
<evidence type="ECO:0000256" key="8">
    <source>
        <dbReference type="RuleBase" id="RU003835"/>
    </source>
</evidence>
<dbReference type="PROSITE" id="PS01075">
    <property type="entry name" value="ACETATE_KINASE_1"/>
    <property type="match status" value="1"/>
</dbReference>
<dbReference type="Proteomes" id="UP001209076">
    <property type="component" value="Unassembled WGS sequence"/>
</dbReference>
<feature type="binding site" evidence="7">
    <location>
        <position position="88"/>
    </location>
    <ligand>
        <name>substrate</name>
    </ligand>
</feature>
<accession>A0ABT2PZT5</accession>
<dbReference type="InterPro" id="IPR043129">
    <property type="entry name" value="ATPase_NBD"/>
</dbReference>
<keyword evidence="7" id="KW-0963">Cytoplasm</keyword>
<comment type="cofactor">
    <cofactor evidence="7">
        <name>Mg(2+)</name>
        <dbReference type="ChEBI" id="CHEBI:18420"/>
    </cofactor>
    <cofactor evidence="7">
        <name>Mn(2+)</name>
        <dbReference type="ChEBI" id="CHEBI:29035"/>
    </cofactor>
    <text evidence="7">Mg(2+). Can also accept Mn(2+).</text>
</comment>
<comment type="subunit">
    <text evidence="7">Homodimer.</text>
</comment>
<dbReference type="EC" id="2.7.2.1" evidence="7"/>
<evidence type="ECO:0000256" key="5">
    <source>
        <dbReference type="ARBA" id="ARBA00022777"/>
    </source>
</evidence>
<evidence type="ECO:0000256" key="4">
    <source>
        <dbReference type="ARBA" id="ARBA00022741"/>
    </source>
</evidence>
<feature type="binding site" evidence="7">
    <location>
        <begin position="326"/>
        <end position="330"/>
    </location>
    <ligand>
        <name>ATP</name>
        <dbReference type="ChEBI" id="CHEBI:30616"/>
    </ligand>
</feature>
<dbReference type="PANTHER" id="PTHR21060">
    <property type="entry name" value="ACETATE KINASE"/>
    <property type="match status" value="1"/>
</dbReference>
<evidence type="ECO:0000256" key="7">
    <source>
        <dbReference type="HAMAP-Rule" id="MF_00020"/>
    </source>
</evidence>
<feature type="binding site" evidence="7">
    <location>
        <position position="378"/>
    </location>
    <ligand>
        <name>Mg(2+)</name>
        <dbReference type="ChEBI" id="CHEBI:18420"/>
    </ligand>
</feature>
<dbReference type="PANTHER" id="PTHR21060:SF15">
    <property type="entry name" value="ACETATE KINASE-RELATED"/>
    <property type="match status" value="1"/>
</dbReference>
<feature type="binding site" evidence="7">
    <location>
        <position position="7"/>
    </location>
    <ligand>
        <name>Mg(2+)</name>
        <dbReference type="ChEBI" id="CHEBI:18420"/>
    </ligand>
</feature>
<evidence type="ECO:0000313" key="10">
    <source>
        <dbReference type="Proteomes" id="UP001209076"/>
    </source>
</evidence>
<dbReference type="CDD" id="cd24010">
    <property type="entry name" value="ASKHA_NBD_AcK_PK"/>
    <property type="match status" value="1"/>
</dbReference>
<dbReference type="Pfam" id="PF00871">
    <property type="entry name" value="Acetate_kinase"/>
    <property type="match status" value="1"/>
</dbReference>
<keyword evidence="5 7" id="KW-0418">Kinase</keyword>
<dbReference type="InterPro" id="IPR000890">
    <property type="entry name" value="Aliphatic_acid_kin_short-chain"/>
</dbReference>
<feature type="binding site" evidence="7">
    <location>
        <begin position="278"/>
        <end position="280"/>
    </location>
    <ligand>
        <name>ATP</name>
        <dbReference type="ChEBI" id="CHEBI:30616"/>
    </ligand>
</feature>
<dbReference type="InterPro" id="IPR004372">
    <property type="entry name" value="Ac/propionate_kinase"/>
</dbReference>
<dbReference type="PRINTS" id="PR00471">
    <property type="entry name" value="ACETATEKNASE"/>
</dbReference>
<comment type="function">
    <text evidence="7">Catalyzes the formation of acetyl phosphate from acetate and ATP. Can also catalyze the reverse reaction.</text>
</comment>